<evidence type="ECO:0000313" key="1">
    <source>
        <dbReference type="EMBL" id="MFB9103536.1"/>
    </source>
</evidence>
<name>A0ABV5GV73_9FLAO</name>
<comment type="caution">
    <text evidence="1">The sequence shown here is derived from an EMBL/GenBank/DDBJ whole genome shotgun (WGS) entry which is preliminary data.</text>
</comment>
<proteinExistence type="predicted"/>
<gene>
    <name evidence="1" type="ORF">ACFFU1_01395</name>
</gene>
<dbReference type="Proteomes" id="UP001589590">
    <property type="component" value="Unassembled WGS sequence"/>
</dbReference>
<accession>A0ABV5GV73</accession>
<sequence length="119" mass="14273">MCENNIKTLAKVTNGELSVCCECRVYHLEFNNIYLELNENEFEQFKNYLFDIEMDYWEYKYASAKVKRKIPIPSMQQNLVLMFKREEIVELRMLLSSRATHVFNEALTVRDIDYTLILN</sequence>
<dbReference type="InterPro" id="IPR046508">
    <property type="entry name" value="DUF6686"/>
</dbReference>
<keyword evidence="2" id="KW-1185">Reference proteome</keyword>
<organism evidence="1 2">
    <name type="scientific">Algibacter miyuki</name>
    <dbReference type="NCBI Taxonomy" id="1306933"/>
    <lineage>
        <taxon>Bacteria</taxon>
        <taxon>Pseudomonadati</taxon>
        <taxon>Bacteroidota</taxon>
        <taxon>Flavobacteriia</taxon>
        <taxon>Flavobacteriales</taxon>
        <taxon>Flavobacteriaceae</taxon>
        <taxon>Algibacter</taxon>
    </lineage>
</organism>
<dbReference type="EMBL" id="JBHMFA010000001">
    <property type="protein sequence ID" value="MFB9103536.1"/>
    <property type="molecule type" value="Genomic_DNA"/>
</dbReference>
<protein>
    <submittedName>
        <fullName evidence="1">DUF6686 family protein</fullName>
    </submittedName>
</protein>
<dbReference type="Pfam" id="PF20391">
    <property type="entry name" value="DUF6686"/>
    <property type="match status" value="1"/>
</dbReference>
<reference evidence="1 2" key="1">
    <citation type="submission" date="2024-09" db="EMBL/GenBank/DDBJ databases">
        <authorList>
            <person name="Sun Q."/>
            <person name="Mori K."/>
        </authorList>
    </citation>
    <scope>NUCLEOTIDE SEQUENCE [LARGE SCALE GENOMIC DNA]</scope>
    <source>
        <strain evidence="1 2">CECT 8300</strain>
    </source>
</reference>
<evidence type="ECO:0000313" key="2">
    <source>
        <dbReference type="Proteomes" id="UP001589590"/>
    </source>
</evidence>
<dbReference type="RefSeq" id="WP_290269159.1">
    <property type="nucleotide sequence ID" value="NZ_JAUFQP010000007.1"/>
</dbReference>